<keyword evidence="11 17" id="KW-0413">Isomerase</keyword>
<dbReference type="EMBL" id="RQET01000008">
    <property type="protein sequence ID" value="TGK10035.1"/>
    <property type="molecule type" value="Genomic_DNA"/>
</dbReference>
<keyword evidence="10 17" id="KW-0520">NAD</keyword>
<accession>A0A4R9GEV6</accession>
<dbReference type="InterPro" id="IPR036652">
    <property type="entry name" value="YjeF_N_dom_sf"/>
</dbReference>
<dbReference type="Gene3D" id="3.40.50.10260">
    <property type="entry name" value="YjeF N-terminal domain"/>
    <property type="match status" value="1"/>
</dbReference>
<evidence type="ECO:0000259" key="18">
    <source>
        <dbReference type="PROSITE" id="PS51383"/>
    </source>
</evidence>
<dbReference type="GO" id="GO:0052855">
    <property type="term" value="F:ADP-dependent NAD(P)H-hydrate dehydratase activity"/>
    <property type="evidence" value="ECO:0007669"/>
    <property type="project" value="UniProtKB-UniRule"/>
</dbReference>
<dbReference type="Pfam" id="PF01256">
    <property type="entry name" value="Carb_kinase"/>
    <property type="match status" value="1"/>
</dbReference>
<evidence type="ECO:0000259" key="19">
    <source>
        <dbReference type="PROSITE" id="PS51385"/>
    </source>
</evidence>
<dbReference type="PROSITE" id="PS51383">
    <property type="entry name" value="YJEF_C_3"/>
    <property type="match status" value="1"/>
</dbReference>
<evidence type="ECO:0000256" key="1">
    <source>
        <dbReference type="ARBA" id="ARBA00000013"/>
    </source>
</evidence>
<dbReference type="OrthoDB" id="9806925at2"/>
<dbReference type="GO" id="GO:0110051">
    <property type="term" value="P:metabolite repair"/>
    <property type="evidence" value="ECO:0007669"/>
    <property type="project" value="TreeGrafter"/>
</dbReference>
<evidence type="ECO:0000256" key="9">
    <source>
        <dbReference type="ARBA" id="ARBA00022958"/>
    </source>
</evidence>
<evidence type="ECO:0000256" key="3">
    <source>
        <dbReference type="ARBA" id="ARBA00006001"/>
    </source>
</evidence>
<evidence type="ECO:0000256" key="5">
    <source>
        <dbReference type="ARBA" id="ARBA00022723"/>
    </source>
</evidence>
<comment type="caution">
    <text evidence="20">The sequence shown here is derived from an EMBL/GenBank/DDBJ whole genome shotgun (WGS) entry which is preliminary data.</text>
</comment>
<dbReference type="InterPro" id="IPR000631">
    <property type="entry name" value="CARKD"/>
</dbReference>
<keyword evidence="13" id="KW-0511">Multifunctional enzyme</keyword>
<dbReference type="CDD" id="cd01171">
    <property type="entry name" value="YXKO-related"/>
    <property type="match status" value="1"/>
</dbReference>
<comment type="catalytic activity">
    <reaction evidence="1 17">
        <text>(6R)-NADHX = (6S)-NADHX</text>
        <dbReference type="Rhea" id="RHEA:32215"/>
        <dbReference type="ChEBI" id="CHEBI:64074"/>
        <dbReference type="ChEBI" id="CHEBI:64075"/>
        <dbReference type="EC" id="5.1.99.6"/>
    </reaction>
</comment>
<sequence length="484" mass="52740">MKFESLFTEEESQELDRLSVSERGTASRLLMGLAAISIFQTWKNKFEKAGGALLLCGSGNNGGDGFALAHFLSAEGIPCRVYYKNGNLSEETAFYKELCSGSGAKLFPLEEFRAEVWNRNEVVVDALLGTGFHPPLSEEIAGVVEELRKLKADASSECFILSMDTVSGFYPGSPEPFPSDAIAEIGVPKLTNLFLNDPGRERTFHPIGFLRKEFSTKQKVLVRASKKELRKRTERKKDSHKYSNGSAVFLGGSEGMAGAILSSVLTFHEAGGGISLIRTPSPVTLQKVLKKDSSLMVKSFSAEENPFLGSFAGKAKVFALGPGLSLEDCPTHPLPEKTPVILDAGAILSYSGAKLGPNVLFTPHLGEWSKVIGRACSHVLEGWKEATQWTRERNCYVLLKSDVSVLCTPEGDSYFWPHRDGRLAVMGTGDLLVGMLAFFLSRGHDIPEAVRLSLSLFASAAEFSEGHPTAGRIRKNIRKVLFHG</sequence>
<dbReference type="RefSeq" id="WP_135768398.1">
    <property type="nucleotide sequence ID" value="NZ_RQET01000008.1"/>
</dbReference>
<feature type="domain" description="YjeF C-terminal" evidence="18">
    <location>
        <begin position="224"/>
        <end position="484"/>
    </location>
</feature>
<comment type="similarity">
    <text evidence="3 17">In the N-terminal section; belongs to the NnrE/AIBP family.</text>
</comment>
<evidence type="ECO:0000256" key="15">
    <source>
        <dbReference type="ARBA" id="ARBA00048238"/>
    </source>
</evidence>
<comment type="function">
    <text evidence="14 17">Bifunctional enzyme that catalyzes the epimerization of the S- and R-forms of NAD(P)HX and the dehydration of the S-form of NAD(P)HX at the expense of ADP, which is converted to AMP. This allows the repair of both epimers of NAD(P)HX, a damaged form of NAD(P)H that is a result of enzymatic or heat-dependent hydration.</text>
</comment>
<evidence type="ECO:0000256" key="11">
    <source>
        <dbReference type="ARBA" id="ARBA00023235"/>
    </source>
</evidence>
<keyword evidence="9 17" id="KW-0630">Potassium</keyword>
<dbReference type="PROSITE" id="PS51385">
    <property type="entry name" value="YJEF_N"/>
    <property type="match status" value="1"/>
</dbReference>
<dbReference type="SUPFAM" id="SSF64153">
    <property type="entry name" value="YjeF N-terminal domain-like"/>
    <property type="match status" value="1"/>
</dbReference>
<keyword evidence="5 17" id="KW-0479">Metal-binding</keyword>
<organism evidence="20 21">
    <name type="scientific">Leptospira fletcheri</name>
    <dbReference type="NCBI Taxonomy" id="2484981"/>
    <lineage>
        <taxon>Bacteria</taxon>
        <taxon>Pseudomonadati</taxon>
        <taxon>Spirochaetota</taxon>
        <taxon>Spirochaetia</taxon>
        <taxon>Leptospirales</taxon>
        <taxon>Leptospiraceae</taxon>
        <taxon>Leptospira</taxon>
    </lineage>
</organism>
<evidence type="ECO:0000256" key="8">
    <source>
        <dbReference type="ARBA" id="ARBA00022857"/>
    </source>
</evidence>
<evidence type="ECO:0000256" key="16">
    <source>
        <dbReference type="ARBA" id="ARBA00049209"/>
    </source>
</evidence>
<dbReference type="AlphaFoldDB" id="A0A4R9GEV6"/>
<evidence type="ECO:0000256" key="17">
    <source>
        <dbReference type="PIRNR" id="PIRNR017184"/>
    </source>
</evidence>
<name>A0A4R9GEV6_9LEPT</name>
<dbReference type="GO" id="GO:0052856">
    <property type="term" value="F:NAD(P)HX epimerase activity"/>
    <property type="evidence" value="ECO:0007669"/>
    <property type="project" value="UniProtKB-EC"/>
</dbReference>
<evidence type="ECO:0000256" key="2">
    <source>
        <dbReference type="ARBA" id="ARBA00000909"/>
    </source>
</evidence>
<evidence type="ECO:0000313" key="20">
    <source>
        <dbReference type="EMBL" id="TGK10035.1"/>
    </source>
</evidence>
<dbReference type="InterPro" id="IPR029056">
    <property type="entry name" value="Ribokinase-like"/>
</dbReference>
<dbReference type="Gene3D" id="3.40.1190.20">
    <property type="match status" value="1"/>
</dbReference>
<dbReference type="PANTHER" id="PTHR12592">
    <property type="entry name" value="ATP-DEPENDENT (S)-NAD(P)H-HYDRATE DEHYDRATASE FAMILY MEMBER"/>
    <property type="match status" value="1"/>
</dbReference>
<keyword evidence="6 17" id="KW-0547">Nucleotide-binding</keyword>
<evidence type="ECO:0000256" key="13">
    <source>
        <dbReference type="ARBA" id="ARBA00023268"/>
    </source>
</evidence>
<evidence type="ECO:0000313" key="21">
    <source>
        <dbReference type="Proteomes" id="UP000298458"/>
    </source>
</evidence>
<comment type="catalytic activity">
    <reaction evidence="16 17">
        <text>(6S)-NADPHX + ADP = AMP + phosphate + NADPH + H(+)</text>
        <dbReference type="Rhea" id="RHEA:32235"/>
        <dbReference type="ChEBI" id="CHEBI:15378"/>
        <dbReference type="ChEBI" id="CHEBI:43474"/>
        <dbReference type="ChEBI" id="CHEBI:57783"/>
        <dbReference type="ChEBI" id="CHEBI:64076"/>
        <dbReference type="ChEBI" id="CHEBI:456215"/>
        <dbReference type="ChEBI" id="CHEBI:456216"/>
        <dbReference type="EC" id="4.2.1.136"/>
    </reaction>
</comment>
<dbReference type="SUPFAM" id="SSF53613">
    <property type="entry name" value="Ribokinase-like"/>
    <property type="match status" value="1"/>
</dbReference>
<gene>
    <name evidence="20" type="ORF">EHO60_11850</name>
</gene>
<comment type="catalytic activity">
    <reaction evidence="2 17">
        <text>(6R)-NADPHX = (6S)-NADPHX</text>
        <dbReference type="Rhea" id="RHEA:32227"/>
        <dbReference type="ChEBI" id="CHEBI:64076"/>
        <dbReference type="ChEBI" id="CHEBI:64077"/>
        <dbReference type="EC" id="5.1.99.6"/>
    </reaction>
</comment>
<dbReference type="EC" id="5.1.99.6" evidence="17"/>
<comment type="similarity">
    <text evidence="4 17">In the C-terminal section; belongs to the NnrD/CARKD family.</text>
</comment>
<dbReference type="PANTHER" id="PTHR12592:SF0">
    <property type="entry name" value="ATP-DEPENDENT (S)-NAD(P)H-HYDRATE DEHYDRATASE"/>
    <property type="match status" value="1"/>
</dbReference>
<dbReference type="Pfam" id="PF03853">
    <property type="entry name" value="YjeF_N"/>
    <property type="match status" value="1"/>
</dbReference>
<dbReference type="GO" id="GO:0005524">
    <property type="term" value="F:ATP binding"/>
    <property type="evidence" value="ECO:0007669"/>
    <property type="project" value="UniProtKB-UniRule"/>
</dbReference>
<comment type="catalytic activity">
    <reaction evidence="15 17">
        <text>(6S)-NADHX + ADP = AMP + phosphate + NADH + H(+)</text>
        <dbReference type="Rhea" id="RHEA:32223"/>
        <dbReference type="ChEBI" id="CHEBI:15378"/>
        <dbReference type="ChEBI" id="CHEBI:43474"/>
        <dbReference type="ChEBI" id="CHEBI:57945"/>
        <dbReference type="ChEBI" id="CHEBI:64074"/>
        <dbReference type="ChEBI" id="CHEBI:456215"/>
        <dbReference type="ChEBI" id="CHEBI:456216"/>
        <dbReference type="EC" id="4.2.1.136"/>
    </reaction>
</comment>
<evidence type="ECO:0000256" key="10">
    <source>
        <dbReference type="ARBA" id="ARBA00023027"/>
    </source>
</evidence>
<evidence type="ECO:0000256" key="14">
    <source>
        <dbReference type="ARBA" id="ARBA00025153"/>
    </source>
</evidence>
<keyword evidence="21" id="KW-1185">Reference proteome</keyword>
<keyword evidence="8 17" id="KW-0521">NADP</keyword>
<protein>
    <recommendedName>
        <fullName evidence="17">Bifunctional NAD(P)H-hydrate repair enzyme</fullName>
    </recommendedName>
    <alternativeName>
        <fullName evidence="17">Nicotinamide nucleotide repair protein</fullName>
    </alternativeName>
    <domain>
        <recommendedName>
            <fullName evidence="17">ADP-dependent (S)-NAD(P)H-hydrate dehydratase</fullName>
            <ecNumber evidence="17">4.2.1.136</ecNumber>
        </recommendedName>
        <alternativeName>
            <fullName evidence="17">ADP-dependent NAD(P)HX dehydratase</fullName>
        </alternativeName>
    </domain>
    <domain>
        <recommendedName>
            <fullName evidence="17">NAD(P)H-hydrate epimerase</fullName>
            <ecNumber evidence="17">5.1.99.6</ecNumber>
        </recommendedName>
    </domain>
</protein>
<dbReference type="EC" id="4.2.1.136" evidence="17"/>
<proteinExistence type="inferred from homology"/>
<feature type="domain" description="YjeF N-terminal" evidence="19">
    <location>
        <begin position="12"/>
        <end position="215"/>
    </location>
</feature>
<comment type="cofactor">
    <cofactor evidence="17">
        <name>K(+)</name>
        <dbReference type="ChEBI" id="CHEBI:29103"/>
    </cofactor>
    <text evidence="17">Binds 1 potassium ion per subunit.</text>
</comment>
<dbReference type="GO" id="GO:0046872">
    <property type="term" value="F:metal ion binding"/>
    <property type="evidence" value="ECO:0007669"/>
    <property type="project" value="UniProtKB-UniRule"/>
</dbReference>
<evidence type="ECO:0000256" key="6">
    <source>
        <dbReference type="ARBA" id="ARBA00022741"/>
    </source>
</evidence>
<evidence type="ECO:0000256" key="12">
    <source>
        <dbReference type="ARBA" id="ARBA00023239"/>
    </source>
</evidence>
<dbReference type="InterPro" id="IPR004443">
    <property type="entry name" value="YjeF_N_dom"/>
</dbReference>
<dbReference type="InterPro" id="IPR030677">
    <property type="entry name" value="Nnr"/>
</dbReference>
<reference evidence="20" key="1">
    <citation type="journal article" date="2019" name="PLoS Negl. Trop. Dis.">
        <title>Revisiting the worldwide diversity of Leptospira species in the environment.</title>
        <authorList>
            <person name="Vincent A.T."/>
            <person name="Schiettekatte O."/>
            <person name="Bourhy P."/>
            <person name="Veyrier F.J."/>
            <person name="Picardeau M."/>
        </authorList>
    </citation>
    <scope>NUCLEOTIDE SEQUENCE [LARGE SCALE GENOMIC DNA]</scope>
    <source>
        <strain evidence="20">SSW15</strain>
    </source>
</reference>
<evidence type="ECO:0000256" key="7">
    <source>
        <dbReference type="ARBA" id="ARBA00022840"/>
    </source>
</evidence>
<evidence type="ECO:0000256" key="4">
    <source>
        <dbReference type="ARBA" id="ARBA00009524"/>
    </source>
</evidence>
<keyword evidence="7 17" id="KW-0067">ATP-binding</keyword>
<dbReference type="PIRSF" id="PIRSF017184">
    <property type="entry name" value="Nnr"/>
    <property type="match status" value="1"/>
</dbReference>
<keyword evidence="12 17" id="KW-0456">Lyase</keyword>
<dbReference type="Proteomes" id="UP000298458">
    <property type="component" value="Unassembled WGS sequence"/>
</dbReference>